<keyword evidence="3" id="KW-0268">Exocytosis</keyword>
<keyword evidence="4" id="KW-0964">Secreted</keyword>
<protein>
    <submittedName>
        <fullName evidence="13">Uncharacterized protein</fullName>
    </submittedName>
</protein>
<evidence type="ECO:0000256" key="5">
    <source>
        <dbReference type="ARBA" id="ARBA00022537"/>
    </source>
</evidence>
<dbReference type="OrthoDB" id="1893551at2759"/>
<dbReference type="InterPro" id="IPR051165">
    <property type="entry name" value="Multifunctional_ANK_Repeat"/>
</dbReference>
<feature type="repeat" description="ANK" evidence="12">
    <location>
        <begin position="574"/>
        <end position="606"/>
    </location>
</feature>
<dbReference type="SUPFAM" id="SSF48452">
    <property type="entry name" value="TPR-like"/>
    <property type="match status" value="2"/>
</dbReference>
<reference evidence="13" key="1">
    <citation type="submission" date="2020-08" db="EMBL/GenBank/DDBJ databases">
        <title>Multicomponent nature underlies the extraordinary mechanical properties of spider dragline silk.</title>
        <authorList>
            <person name="Kono N."/>
            <person name="Nakamura H."/>
            <person name="Mori M."/>
            <person name="Yoshida Y."/>
            <person name="Ohtoshi R."/>
            <person name="Malay A.D."/>
            <person name="Moran D.A.P."/>
            <person name="Tomita M."/>
            <person name="Numata K."/>
            <person name="Arakawa K."/>
        </authorList>
    </citation>
    <scope>NUCLEOTIDE SEQUENCE</scope>
</reference>
<dbReference type="GO" id="GO:0006887">
    <property type="term" value="P:exocytosis"/>
    <property type="evidence" value="ECO:0007669"/>
    <property type="project" value="UniProtKB-KW"/>
</dbReference>
<keyword evidence="10 12" id="KW-0040">ANK repeat</keyword>
<feature type="repeat" description="ANK" evidence="12">
    <location>
        <begin position="534"/>
        <end position="566"/>
    </location>
</feature>
<evidence type="ECO:0000256" key="11">
    <source>
        <dbReference type="ARBA" id="ARBA00023298"/>
    </source>
</evidence>
<dbReference type="AlphaFoldDB" id="A0A8X6YQT2"/>
<comment type="subcellular location">
    <subcellularLocation>
        <location evidence="2">Secreted</location>
    </subcellularLocation>
    <subcellularLocation>
        <location evidence="1">Target cell membrane</location>
    </subcellularLocation>
</comment>
<dbReference type="SUPFAM" id="SSF48403">
    <property type="entry name" value="Ankyrin repeat"/>
    <property type="match status" value="1"/>
</dbReference>
<dbReference type="PRINTS" id="PR01415">
    <property type="entry name" value="ANKYRIN"/>
</dbReference>
<evidence type="ECO:0000313" key="13">
    <source>
        <dbReference type="EMBL" id="GFY74024.1"/>
    </source>
</evidence>
<dbReference type="PROSITE" id="PS50297">
    <property type="entry name" value="ANK_REP_REGION"/>
    <property type="match status" value="3"/>
</dbReference>
<name>A0A8X6YQT2_9ARAC</name>
<keyword evidence="11" id="KW-1053">Target membrane</keyword>
<dbReference type="GO" id="GO:0044218">
    <property type="term" value="C:other organism cell membrane"/>
    <property type="evidence" value="ECO:0007669"/>
    <property type="project" value="UniProtKB-KW"/>
</dbReference>
<dbReference type="Pfam" id="PF13424">
    <property type="entry name" value="TPR_12"/>
    <property type="match status" value="1"/>
</dbReference>
<dbReference type="GO" id="GO:0090729">
    <property type="term" value="F:toxin activity"/>
    <property type="evidence" value="ECO:0007669"/>
    <property type="project" value="UniProtKB-KW"/>
</dbReference>
<dbReference type="PANTHER" id="PTHR24123:SF33">
    <property type="entry name" value="PROTEIN HOS4"/>
    <property type="match status" value="1"/>
</dbReference>
<feature type="repeat" description="ANK" evidence="12">
    <location>
        <begin position="501"/>
        <end position="533"/>
    </location>
</feature>
<dbReference type="Pfam" id="PF12796">
    <property type="entry name" value="Ank_2"/>
    <property type="match status" value="1"/>
</dbReference>
<keyword evidence="11" id="KW-0472">Membrane</keyword>
<keyword evidence="14" id="KW-1185">Reference proteome</keyword>
<evidence type="ECO:0000313" key="14">
    <source>
        <dbReference type="Proteomes" id="UP000886998"/>
    </source>
</evidence>
<dbReference type="EMBL" id="BMAV01020512">
    <property type="protein sequence ID" value="GFY74024.1"/>
    <property type="molecule type" value="Genomic_DNA"/>
</dbReference>
<dbReference type="Gene3D" id="1.25.40.10">
    <property type="entry name" value="Tetratricopeptide repeat domain"/>
    <property type="match status" value="2"/>
</dbReference>
<feature type="repeat" description="ANK" evidence="12">
    <location>
        <begin position="420"/>
        <end position="452"/>
    </location>
</feature>
<dbReference type="InterPro" id="IPR011990">
    <property type="entry name" value="TPR-like_helical_dom_sf"/>
</dbReference>
<dbReference type="SMART" id="SM00248">
    <property type="entry name" value="ANK"/>
    <property type="match status" value="5"/>
</dbReference>
<gene>
    <name evidence="13" type="ORF">TNIN_417121</name>
</gene>
<keyword evidence="7" id="KW-0528">Neurotoxin</keyword>
<evidence type="ECO:0000256" key="3">
    <source>
        <dbReference type="ARBA" id="ARBA00022483"/>
    </source>
</evidence>
<dbReference type="Proteomes" id="UP000886998">
    <property type="component" value="Unassembled WGS sequence"/>
</dbReference>
<evidence type="ECO:0000256" key="9">
    <source>
        <dbReference type="ARBA" id="ARBA00023028"/>
    </source>
</evidence>
<evidence type="ECO:0000256" key="7">
    <source>
        <dbReference type="ARBA" id="ARBA00022699"/>
    </source>
</evidence>
<dbReference type="GO" id="GO:0044231">
    <property type="term" value="C:host cell presynaptic membrane"/>
    <property type="evidence" value="ECO:0007669"/>
    <property type="project" value="UniProtKB-KW"/>
</dbReference>
<keyword evidence="8" id="KW-0677">Repeat</keyword>
<dbReference type="GO" id="GO:0005576">
    <property type="term" value="C:extracellular region"/>
    <property type="evidence" value="ECO:0007669"/>
    <property type="project" value="UniProtKB-SubCell"/>
</dbReference>
<evidence type="ECO:0000256" key="1">
    <source>
        <dbReference type="ARBA" id="ARBA00004175"/>
    </source>
</evidence>
<keyword evidence="6" id="KW-0800">Toxin</keyword>
<dbReference type="InterPro" id="IPR002110">
    <property type="entry name" value="Ankyrin_rpt"/>
</dbReference>
<dbReference type="PROSITE" id="PS50088">
    <property type="entry name" value="ANK_REPEAT"/>
    <property type="match status" value="4"/>
</dbReference>
<sequence length="660" mass="75506">MEEYVIWALEMICVENHGVGAMEILFVSSYLAPGNIASDVLLSVITDSRSLSSAIELLKRHSLIERTGSETDFIIRKFTQSTIRKILKIVGLEKHFLFQILSKLRHQLVQVKYVDHLLSFLTHANEYQLFHKSIISARNLVLKNLVEQNRFQEAYSFSKEAFNFLRKNLGVAHPITLDFQNNITNLLGDMGKFAEAEKFLTSILKESIKSSNQTKELIIRHVLVKYLMEQCKYKEALTILETILGDENISEITHKIKLSAWNNYGFLLTEMGKVSEAYNILRDVLKRAREICDPEDDDISNTRMILAWILRKQRRYAKALEMYDEILYDRTQYLGELHFKTLKTKISSAMVFLYQKKYDQALLIYYDGINKLKRALGESHPEVLAVLVQIATENRCSKVDLNENEITGKKDNDGCIPDYENKWPLHHSAENGDVNAVKELLLRGASYCQKDCDGREPLQLTSNEEIKHLLNLAKCLFRHVRNGNNCDILEYSAVIHARDRNGYSTLHWIAYHGNQSALRQILEAGVDITHVSNKGNTALHLAVSRGHTEIVEIMLQRAKRSELKKLLNTRTRMTGSGALHVAVQMGHLEIVKCLLKYGAVYDIRNNNLETPWHLSRDSLIDKILDDIHDLFPCARDGNGDAIVKLGRKGNDEKSGNHRSS</sequence>
<evidence type="ECO:0000256" key="6">
    <source>
        <dbReference type="ARBA" id="ARBA00022656"/>
    </source>
</evidence>
<keyword evidence="9" id="KW-0638">Presynaptic neurotoxin</keyword>
<comment type="caution">
    <text evidence="13">The sequence shown here is derived from an EMBL/GenBank/DDBJ whole genome shotgun (WGS) entry which is preliminary data.</text>
</comment>
<evidence type="ECO:0000256" key="8">
    <source>
        <dbReference type="ARBA" id="ARBA00022737"/>
    </source>
</evidence>
<evidence type="ECO:0000256" key="10">
    <source>
        <dbReference type="ARBA" id="ARBA00023043"/>
    </source>
</evidence>
<dbReference type="Gene3D" id="1.25.40.20">
    <property type="entry name" value="Ankyrin repeat-containing domain"/>
    <property type="match status" value="3"/>
</dbReference>
<dbReference type="PANTHER" id="PTHR24123">
    <property type="entry name" value="ANKYRIN REPEAT-CONTAINING"/>
    <property type="match status" value="1"/>
</dbReference>
<dbReference type="InterPro" id="IPR036770">
    <property type="entry name" value="Ankyrin_rpt-contain_sf"/>
</dbReference>
<accession>A0A8X6YQT2</accession>
<dbReference type="Pfam" id="PF00023">
    <property type="entry name" value="Ank"/>
    <property type="match status" value="1"/>
</dbReference>
<evidence type="ECO:0000256" key="2">
    <source>
        <dbReference type="ARBA" id="ARBA00004613"/>
    </source>
</evidence>
<keyword evidence="5" id="KW-1052">Target cell membrane</keyword>
<proteinExistence type="predicted"/>
<organism evidence="13 14">
    <name type="scientific">Trichonephila inaurata madagascariensis</name>
    <dbReference type="NCBI Taxonomy" id="2747483"/>
    <lineage>
        <taxon>Eukaryota</taxon>
        <taxon>Metazoa</taxon>
        <taxon>Ecdysozoa</taxon>
        <taxon>Arthropoda</taxon>
        <taxon>Chelicerata</taxon>
        <taxon>Arachnida</taxon>
        <taxon>Araneae</taxon>
        <taxon>Araneomorphae</taxon>
        <taxon>Entelegynae</taxon>
        <taxon>Araneoidea</taxon>
        <taxon>Nephilidae</taxon>
        <taxon>Trichonephila</taxon>
        <taxon>Trichonephila inaurata</taxon>
    </lineage>
</organism>
<evidence type="ECO:0000256" key="12">
    <source>
        <dbReference type="PROSITE-ProRule" id="PRU00023"/>
    </source>
</evidence>
<evidence type="ECO:0000256" key="4">
    <source>
        <dbReference type="ARBA" id="ARBA00022525"/>
    </source>
</evidence>